<feature type="domain" description="Ubiquitin-like" evidence="1">
    <location>
        <begin position="245"/>
        <end position="328"/>
    </location>
</feature>
<evidence type="ECO:0000313" key="3">
    <source>
        <dbReference type="Proteomes" id="UP000184330"/>
    </source>
</evidence>
<keyword evidence="3" id="KW-1185">Reference proteome</keyword>
<dbReference type="EMBL" id="FJOG01000059">
    <property type="protein sequence ID" value="CZR68719.1"/>
    <property type="molecule type" value="Genomic_DNA"/>
</dbReference>
<name>A0A1L7XUL5_9HELO</name>
<dbReference type="InterPro" id="IPR054464">
    <property type="entry name" value="ULD_fung"/>
</dbReference>
<accession>A0A1L7XUL5</accession>
<evidence type="ECO:0000259" key="1">
    <source>
        <dbReference type="Pfam" id="PF22893"/>
    </source>
</evidence>
<organism evidence="2 3">
    <name type="scientific">Phialocephala subalpina</name>
    <dbReference type="NCBI Taxonomy" id="576137"/>
    <lineage>
        <taxon>Eukaryota</taxon>
        <taxon>Fungi</taxon>
        <taxon>Dikarya</taxon>
        <taxon>Ascomycota</taxon>
        <taxon>Pezizomycotina</taxon>
        <taxon>Leotiomycetes</taxon>
        <taxon>Helotiales</taxon>
        <taxon>Mollisiaceae</taxon>
        <taxon>Phialocephala</taxon>
        <taxon>Phialocephala fortinii species complex</taxon>
    </lineage>
</organism>
<dbReference type="Pfam" id="PF22893">
    <property type="entry name" value="ULD_2"/>
    <property type="match status" value="1"/>
</dbReference>
<dbReference type="AlphaFoldDB" id="A0A1L7XUL5"/>
<protein>
    <recommendedName>
        <fullName evidence="1">Ubiquitin-like domain-containing protein</fullName>
    </recommendedName>
</protein>
<sequence>MSGPAFGFSVGDFISAISLIKTLISALNDSAGSKPQYQRLIEALFNLERALTEVKNLKVTASQGSQKIALEQVASQCQQSIERFLEDNAKFKDTLGLAASKSKWSWRTNLHKIQWALCKDEAIAGLRAEITGHTLTINTLLATIQLSSSFLQEETARNREIEARDDRALADDTNCIVRKNLDLLNTQEDFIRSIPAQISRCSTKDQSIDLRNIMFKLLDTNMKMHSILLDIHKLQQNIPPQIQLQQPVLFDDAHGRLFPFHMEFINSFEAFQAVIEVRFQHVPGLRKVQKNEYAVREHRTKRKINLKAPWESVFLPGRKFHMSMIFRQPQNPVSSCPGCQTENATSSDSIGMDIQW</sequence>
<evidence type="ECO:0000313" key="2">
    <source>
        <dbReference type="EMBL" id="CZR68719.1"/>
    </source>
</evidence>
<dbReference type="PANTHER" id="PTHR38886">
    <property type="entry name" value="SESA DOMAIN-CONTAINING PROTEIN"/>
    <property type="match status" value="1"/>
</dbReference>
<dbReference type="Proteomes" id="UP000184330">
    <property type="component" value="Unassembled WGS sequence"/>
</dbReference>
<dbReference type="OrthoDB" id="3045089at2759"/>
<gene>
    <name evidence="2" type="ORF">PAC_18618</name>
</gene>
<reference evidence="2 3" key="1">
    <citation type="submission" date="2016-03" db="EMBL/GenBank/DDBJ databases">
        <authorList>
            <person name="Ploux O."/>
        </authorList>
    </citation>
    <scope>NUCLEOTIDE SEQUENCE [LARGE SCALE GENOMIC DNA]</scope>
    <source>
        <strain evidence="2 3">UAMH 11012</strain>
    </source>
</reference>
<dbReference type="PANTHER" id="PTHR38886:SF1">
    <property type="entry name" value="NACHT-NTPASE AND P-LOOP NTPASES N-TERMINAL DOMAIN-CONTAINING PROTEIN"/>
    <property type="match status" value="1"/>
</dbReference>
<proteinExistence type="predicted"/>
<dbReference type="STRING" id="576137.A0A1L7XUL5"/>